<comment type="caution">
    <text evidence="2">The sequence shown here is derived from an EMBL/GenBank/DDBJ whole genome shotgun (WGS) entry which is preliminary data.</text>
</comment>
<dbReference type="EMBL" id="CATYWO010000002">
    <property type="protein sequence ID" value="CAJ0783491.1"/>
    <property type="molecule type" value="Genomic_DNA"/>
</dbReference>
<organism evidence="2 3">
    <name type="scientific">Ralstonia condita</name>
    <dbReference type="NCBI Taxonomy" id="3058600"/>
    <lineage>
        <taxon>Bacteria</taxon>
        <taxon>Pseudomonadati</taxon>
        <taxon>Pseudomonadota</taxon>
        <taxon>Betaproteobacteria</taxon>
        <taxon>Burkholderiales</taxon>
        <taxon>Burkholderiaceae</taxon>
        <taxon>Ralstonia</taxon>
    </lineage>
</organism>
<keyword evidence="1" id="KW-1133">Transmembrane helix</keyword>
<keyword evidence="1" id="KW-0812">Transmembrane</keyword>
<proteinExistence type="predicted"/>
<dbReference type="InterPro" id="IPR013783">
    <property type="entry name" value="Ig-like_fold"/>
</dbReference>
<evidence type="ECO:0000256" key="1">
    <source>
        <dbReference type="SAM" id="Phobius"/>
    </source>
</evidence>
<name>A0ABM9J5T7_9RALS</name>
<dbReference type="PROSITE" id="PS51257">
    <property type="entry name" value="PROKAR_LIPOPROTEIN"/>
    <property type="match status" value="1"/>
</dbReference>
<evidence type="ECO:0000313" key="2">
    <source>
        <dbReference type="EMBL" id="CAJ0783491.1"/>
    </source>
</evidence>
<evidence type="ECO:0008006" key="4">
    <source>
        <dbReference type="Google" id="ProtNLM"/>
    </source>
</evidence>
<gene>
    <name evidence="2" type="ORF">LMG7141_01396</name>
</gene>
<dbReference type="Proteomes" id="UP001189616">
    <property type="component" value="Unassembled WGS sequence"/>
</dbReference>
<feature type="transmembrane region" description="Helical" evidence="1">
    <location>
        <begin position="16"/>
        <end position="36"/>
    </location>
</feature>
<reference evidence="2 3" key="1">
    <citation type="submission" date="2023-07" db="EMBL/GenBank/DDBJ databases">
        <authorList>
            <person name="Peeters C."/>
        </authorList>
    </citation>
    <scope>NUCLEOTIDE SEQUENCE [LARGE SCALE GENOMIC DNA]</scope>
    <source>
        <strain evidence="2 3">LMG 7141</strain>
    </source>
</reference>
<keyword evidence="3" id="KW-1185">Reference proteome</keyword>
<evidence type="ECO:0000313" key="3">
    <source>
        <dbReference type="Proteomes" id="UP001189616"/>
    </source>
</evidence>
<sequence>MDGTVNRQDSPTCSRLLLCAVIVGAFTVLGCAGVPAEYGRPQVNADQATPGLVFGRIVFVIDGKEKDWGTGLLSDGFRVAVRSLDGDVVKGYRIKGDGSFVWSLPPGQYVVAAYAIGSTRGRLWVTFSVPSPGIASYLGDLHIAVDRGRYTFGVEDNYAAAVQRNLARLNEERRAPAKELMRPEKRLGTYTDVWGICSQRGGVQCSGSLRGVEAVGTSATPGYPLVATLTPVLEWKPSTKSNIRYDFALYEVVGISSAALGVGSIRGPLVAYAEGLREPRYQVAMPLEPGKKYEWSVRLRDGDTVSNWSSSSYFLFLGIAYISGWGQWFGFSTPAHQ</sequence>
<dbReference type="Gene3D" id="2.60.40.10">
    <property type="entry name" value="Immunoglobulins"/>
    <property type="match status" value="1"/>
</dbReference>
<protein>
    <recommendedName>
        <fullName evidence="4">Carboxypeptidase regulatory-like domain-containing protein</fullName>
    </recommendedName>
</protein>
<accession>A0ABM9J5T7</accession>
<keyword evidence="1" id="KW-0472">Membrane</keyword>